<keyword evidence="3" id="KW-1185">Reference proteome</keyword>
<dbReference type="AlphaFoldDB" id="A0A6A5KXG8"/>
<dbReference type="Proteomes" id="UP000800040">
    <property type="component" value="Unassembled WGS sequence"/>
</dbReference>
<evidence type="ECO:0000313" key="3">
    <source>
        <dbReference type="Proteomes" id="UP000800040"/>
    </source>
</evidence>
<evidence type="ECO:0000256" key="1">
    <source>
        <dbReference type="SAM" id="MobiDB-lite"/>
    </source>
</evidence>
<protein>
    <submittedName>
        <fullName evidence="2">Uncharacterized protein</fullName>
    </submittedName>
</protein>
<gene>
    <name evidence="2" type="ORF">BDW02DRAFT_575537</name>
</gene>
<sequence>MCVPGILPDHRRQPYWMLVSSCCLFFAGGRLDHGYRCGVPSTEHLVGEKFSTPKRNLYKNSSFYCQLSFATASTLYSPYPLSFAKRQPTLNRRETASPSSSKIRFSSQSYRSPHIAATMCKNAVFYYTLCSHEEGYTAYDGGDPYHQDWHETLRNDPTCSAVHDCISGKRYPLQRIELQAPEEHQCHLLECADNHPSTRPCFDRFRLKLQLINSLLHSDEFNADPIDEKSAEISCRSSTHRMTALVKAKRVLSLPHTDKDGGREDDKQKTQDGDECGSKESHGYHIKPFQAPRTEEERKRGIEQVREYIARLKQSETARERKDSVLFTSDPPLATPYEQGAALQQPVTPLVTTRPQFPAPLLSDPLRRPTVRIRGMTKAALPPRFVPPKSYSYTSLAYTLGHIEALPLVANEIKMPKMAKNHTVSSGTRMEHANFEPGQLPVKQRSSTPGNQESAGRSKSHTISSLRPEAVPFVPRQQDTCSRDATSSFTRFVASASGSAQQQRPDGTTTRRRRSRRKQTMACG</sequence>
<feature type="compositionally biased region" description="Basic and acidic residues" evidence="1">
    <location>
        <begin position="256"/>
        <end position="283"/>
    </location>
</feature>
<proteinExistence type="predicted"/>
<feature type="region of interest" description="Disordered" evidence="1">
    <location>
        <begin position="248"/>
        <end position="299"/>
    </location>
</feature>
<feature type="compositionally biased region" description="Polar residues" evidence="1">
    <location>
        <begin position="477"/>
        <end position="500"/>
    </location>
</feature>
<feature type="region of interest" description="Disordered" evidence="1">
    <location>
        <begin position="435"/>
        <end position="524"/>
    </location>
</feature>
<name>A0A6A5KXG8_9PLEO</name>
<organism evidence="2 3">
    <name type="scientific">Decorospora gaudefroyi</name>
    <dbReference type="NCBI Taxonomy" id="184978"/>
    <lineage>
        <taxon>Eukaryota</taxon>
        <taxon>Fungi</taxon>
        <taxon>Dikarya</taxon>
        <taxon>Ascomycota</taxon>
        <taxon>Pezizomycotina</taxon>
        <taxon>Dothideomycetes</taxon>
        <taxon>Pleosporomycetidae</taxon>
        <taxon>Pleosporales</taxon>
        <taxon>Pleosporineae</taxon>
        <taxon>Pleosporaceae</taxon>
        <taxon>Decorospora</taxon>
    </lineage>
</organism>
<feature type="compositionally biased region" description="Polar residues" evidence="1">
    <location>
        <begin position="444"/>
        <end position="465"/>
    </location>
</feature>
<accession>A0A6A5KXG8</accession>
<dbReference type="EMBL" id="ML975245">
    <property type="protein sequence ID" value="KAF1839454.1"/>
    <property type="molecule type" value="Genomic_DNA"/>
</dbReference>
<reference evidence="2" key="1">
    <citation type="submission" date="2020-01" db="EMBL/GenBank/DDBJ databases">
        <authorList>
            <consortium name="DOE Joint Genome Institute"/>
            <person name="Haridas S."/>
            <person name="Albert R."/>
            <person name="Binder M."/>
            <person name="Bloem J."/>
            <person name="Labutti K."/>
            <person name="Salamov A."/>
            <person name="Andreopoulos B."/>
            <person name="Baker S.E."/>
            <person name="Barry K."/>
            <person name="Bills G."/>
            <person name="Bluhm B.H."/>
            <person name="Cannon C."/>
            <person name="Castanera R."/>
            <person name="Culley D.E."/>
            <person name="Daum C."/>
            <person name="Ezra D."/>
            <person name="Gonzalez J.B."/>
            <person name="Henrissat B."/>
            <person name="Kuo A."/>
            <person name="Liang C."/>
            <person name="Lipzen A."/>
            <person name="Lutzoni F."/>
            <person name="Magnuson J."/>
            <person name="Mondo S."/>
            <person name="Nolan M."/>
            <person name="Ohm R."/>
            <person name="Pangilinan J."/>
            <person name="Park H.-J."/>
            <person name="Ramirez L."/>
            <person name="Alfaro M."/>
            <person name="Sun H."/>
            <person name="Tritt A."/>
            <person name="Yoshinaga Y."/>
            <person name="Zwiers L.-H."/>
            <person name="Turgeon B.G."/>
            <person name="Goodwin S.B."/>
            <person name="Spatafora J.W."/>
            <person name="Crous P.W."/>
            <person name="Grigoriev I.V."/>
        </authorList>
    </citation>
    <scope>NUCLEOTIDE SEQUENCE</scope>
    <source>
        <strain evidence="2">P77</strain>
    </source>
</reference>
<feature type="compositionally biased region" description="Basic residues" evidence="1">
    <location>
        <begin position="510"/>
        <end position="524"/>
    </location>
</feature>
<evidence type="ECO:0000313" key="2">
    <source>
        <dbReference type="EMBL" id="KAF1839454.1"/>
    </source>
</evidence>